<reference evidence="1" key="2">
    <citation type="journal article" date="2022" name="New Phytol.">
        <title>Evolutionary transition to the ectomycorrhizal habit in the genomes of a hyperdiverse lineage of mushroom-forming fungi.</title>
        <authorList>
            <person name="Looney B."/>
            <person name="Miyauchi S."/>
            <person name="Morin E."/>
            <person name="Drula E."/>
            <person name="Courty P.E."/>
            <person name="Kohler A."/>
            <person name="Kuo A."/>
            <person name="LaButti K."/>
            <person name="Pangilinan J."/>
            <person name="Lipzen A."/>
            <person name="Riley R."/>
            <person name="Andreopoulos W."/>
            <person name="He G."/>
            <person name="Johnson J."/>
            <person name="Nolan M."/>
            <person name="Tritt A."/>
            <person name="Barry K.W."/>
            <person name="Grigoriev I.V."/>
            <person name="Nagy L.G."/>
            <person name="Hibbett D."/>
            <person name="Henrissat B."/>
            <person name="Matheny P.B."/>
            <person name="Labbe J."/>
            <person name="Martin F.M."/>
        </authorList>
    </citation>
    <scope>NUCLEOTIDE SEQUENCE</scope>
    <source>
        <strain evidence="1">EC-137</strain>
    </source>
</reference>
<reference evidence="1" key="1">
    <citation type="submission" date="2021-02" db="EMBL/GenBank/DDBJ databases">
        <authorList>
            <consortium name="DOE Joint Genome Institute"/>
            <person name="Ahrendt S."/>
            <person name="Looney B.P."/>
            <person name="Miyauchi S."/>
            <person name="Morin E."/>
            <person name="Drula E."/>
            <person name="Courty P.E."/>
            <person name="Chicoki N."/>
            <person name="Fauchery L."/>
            <person name="Kohler A."/>
            <person name="Kuo A."/>
            <person name="Labutti K."/>
            <person name="Pangilinan J."/>
            <person name="Lipzen A."/>
            <person name="Riley R."/>
            <person name="Andreopoulos W."/>
            <person name="He G."/>
            <person name="Johnson J."/>
            <person name="Barry K.W."/>
            <person name="Grigoriev I.V."/>
            <person name="Nagy L."/>
            <person name="Hibbett D."/>
            <person name="Henrissat B."/>
            <person name="Matheny P.B."/>
            <person name="Labbe J."/>
            <person name="Martin F."/>
        </authorList>
    </citation>
    <scope>NUCLEOTIDE SEQUENCE</scope>
    <source>
        <strain evidence="1">EC-137</strain>
    </source>
</reference>
<dbReference type="EMBL" id="MU273507">
    <property type="protein sequence ID" value="KAI0034030.1"/>
    <property type="molecule type" value="Genomic_DNA"/>
</dbReference>
<evidence type="ECO:0000313" key="1">
    <source>
        <dbReference type="EMBL" id="KAI0034030.1"/>
    </source>
</evidence>
<organism evidence="1 2">
    <name type="scientific">Vararia minispora EC-137</name>
    <dbReference type="NCBI Taxonomy" id="1314806"/>
    <lineage>
        <taxon>Eukaryota</taxon>
        <taxon>Fungi</taxon>
        <taxon>Dikarya</taxon>
        <taxon>Basidiomycota</taxon>
        <taxon>Agaricomycotina</taxon>
        <taxon>Agaricomycetes</taxon>
        <taxon>Russulales</taxon>
        <taxon>Lachnocladiaceae</taxon>
        <taxon>Vararia</taxon>
    </lineage>
</organism>
<name>A0ACB8QQN4_9AGAM</name>
<comment type="caution">
    <text evidence="1">The sequence shown here is derived from an EMBL/GenBank/DDBJ whole genome shotgun (WGS) entry which is preliminary data.</text>
</comment>
<protein>
    <submittedName>
        <fullName evidence="1">SNF2 family N-terminal domain-containing protein</fullName>
    </submittedName>
</protein>
<keyword evidence="2" id="KW-1185">Reference proteome</keyword>
<proteinExistence type="predicted"/>
<gene>
    <name evidence="1" type="ORF">K488DRAFT_46444</name>
</gene>
<evidence type="ECO:0000313" key="2">
    <source>
        <dbReference type="Proteomes" id="UP000814128"/>
    </source>
</evidence>
<sequence length="1173" mass="132551">MAANTVCLSCCDQCRLAGPSRLTDADPFASRHLFPAGSLALGLRGCPWSELTCGHTHLDDGWHDFAYEHILNNLENSARDERAVEHLNFLLQHDFIRIRCKLSQHSHLLFFRIYIVPYDLSGVRGRLRQRDEIILKKSRPLFRTILPLLSHCPHEWRAEPCPASGCTKTGILDTRPDTRTLADIYAELDSPMSLLSSQNDPTGVQFPDKINGLQSSLHKYQRETVSSMLYHEMAGVSIPDPLFLPITSYDGTTVFIQPSTLEILRERPQVSRPRGGILCEELGTGKTVMTLATILSTLDQLPSPEPSFSNPIVLTPLSFRLFRGPGYDAARQRAKRPALHPTDEAFPTLLETMIHFIRLNPAKRRQLQNILEQRPSLTQAIRRNVPFYLQYKDIVQPVRGRGKPHDPGPRVVYLTTATLVVVPPNLVAQWVSEIHKHVSSTIRFLVVRDHDDFPSVLDMASEYDIILLSHARFAREEPRFKLESLHSWTLCDCPHPKHVRVPVCTCANRKNVSPLTQIRWKRLVVDEGHVHGTADTRISGIAAKINVERRWLVSGTPTKMLLGLNFGAHGDDMEANSLEEEQDEDELVLQYPPSPSTSVEAIDSDTVTSRVWTTLDREDLRRLHTMIASFLRDERFVMDHQLFKTHVMDGLFNRTGPQPGAISVLRQLMNSVMIRHRIEDVEREVLLPPLYEETVVLDMDPIMRTSYNALQAVVITNAVDSERVDQDYLFHKRNVAFLREVVENMSQLMFWRVDENRYNVDELSHNLEGMLTRAKERNISESDMILLKQAVRHVANAKADKTWAIVQTVPIPEMAFDVDGIPPPLLEAWAEMERRSPQQSTELQHSIMFPWRLSKLAACVSSRPLISLGDLVHAGHIQAMEDESRNQLFDRAARRKGSGKKGGKGSGGDNMGREGAKAQEAAKAAEAPEKISELRREMNASLEWASNSRGDLGQDIAAATAANASSDARKRMLRSSVLSKARILRSRSSKLNFILSEVSNYSPTEKFLIFSKSQLTLAHIADALALARVKFISYTGEMKVENRQQAVTTFETSDTYRVFLMELKHGSHGLNLVSASRIIFCEPVWQADVEAQAIKACHGTIYVLTYMTVKTLVIRGTPEELIVSRRSELKNSNQKQATHFSDDDSVRRFIEVRLVRQTGLLALIMHFSASYLH</sequence>
<dbReference type="Proteomes" id="UP000814128">
    <property type="component" value="Unassembled WGS sequence"/>
</dbReference>
<accession>A0ACB8QQN4</accession>